<dbReference type="Proteomes" id="UP001526143">
    <property type="component" value="Unassembled WGS sequence"/>
</dbReference>
<accession>A0ABT3B0I3</accession>
<gene>
    <name evidence="2" type="ORF">OGM63_15460</name>
</gene>
<evidence type="ECO:0000256" key="1">
    <source>
        <dbReference type="SAM" id="MobiDB-lite"/>
    </source>
</evidence>
<evidence type="ECO:0000313" key="3">
    <source>
        <dbReference type="Proteomes" id="UP001526143"/>
    </source>
</evidence>
<dbReference type="EMBL" id="JAOWRF010000231">
    <property type="protein sequence ID" value="MCV3214895.1"/>
    <property type="molecule type" value="Genomic_DNA"/>
</dbReference>
<name>A0ABT3B0I3_9CYAN</name>
<keyword evidence="3" id="KW-1185">Reference proteome</keyword>
<evidence type="ECO:0000313" key="2">
    <source>
        <dbReference type="EMBL" id="MCV3214895.1"/>
    </source>
</evidence>
<sequence>MDFLDKLLAELQGEYTEPATPQQSPPQRKTFIQPPPKSTSLIDNILAQVKADFVEKDTAEEFRRQQELEQERIKQEQLKAQKLEGLKNQAEDWLKKLDPFSAEGLWFERFAEGYSSKLEAAIEYLQTNE</sequence>
<dbReference type="RefSeq" id="WP_263746476.1">
    <property type="nucleotide sequence ID" value="NZ_JAOWRF010000231.1"/>
</dbReference>
<feature type="region of interest" description="Disordered" evidence="1">
    <location>
        <begin position="14"/>
        <end position="36"/>
    </location>
</feature>
<comment type="caution">
    <text evidence="2">The sequence shown here is derived from an EMBL/GenBank/DDBJ whole genome shotgun (WGS) entry which is preliminary data.</text>
</comment>
<proteinExistence type="predicted"/>
<protein>
    <recommendedName>
        <fullName evidence="4">ATPase</fullName>
    </recommendedName>
</protein>
<organism evidence="2 3">
    <name type="scientific">Plectonema radiosum NIES-515</name>
    <dbReference type="NCBI Taxonomy" id="2986073"/>
    <lineage>
        <taxon>Bacteria</taxon>
        <taxon>Bacillati</taxon>
        <taxon>Cyanobacteriota</taxon>
        <taxon>Cyanophyceae</taxon>
        <taxon>Oscillatoriophycideae</taxon>
        <taxon>Oscillatoriales</taxon>
        <taxon>Microcoleaceae</taxon>
        <taxon>Plectonema</taxon>
    </lineage>
</organism>
<dbReference type="InterPro" id="IPR058106">
    <property type="entry name" value="Slr1339"/>
</dbReference>
<dbReference type="NCBIfam" id="NF047397">
    <property type="entry name" value="slr1339_fam"/>
    <property type="match status" value="1"/>
</dbReference>
<dbReference type="Pfam" id="PF26643">
    <property type="entry name" value="Slr1339"/>
    <property type="match status" value="1"/>
</dbReference>
<evidence type="ECO:0008006" key="4">
    <source>
        <dbReference type="Google" id="ProtNLM"/>
    </source>
</evidence>
<reference evidence="2 3" key="1">
    <citation type="submission" date="2022-10" db="EMBL/GenBank/DDBJ databases">
        <title>Identification of biosynthetic pathway for the production of the potent trypsin inhibitor radiosumin.</title>
        <authorList>
            <person name="Fewer D.P."/>
            <person name="Delbaje E."/>
            <person name="Ouyang X."/>
            <person name="Agostino P.D."/>
            <person name="Wahlsten M."/>
            <person name="Jokela J."/>
            <person name="Permi P."/>
            <person name="Haapaniemi E."/>
            <person name="Koistinen H."/>
        </authorList>
    </citation>
    <scope>NUCLEOTIDE SEQUENCE [LARGE SCALE GENOMIC DNA]</scope>
    <source>
        <strain evidence="2 3">NIES-515</strain>
    </source>
</reference>